<sequence length="109" mass="11515">MEIELADAVAALRDELIAAASRDVDPRVSFTVGPIELELAVELKRDVSAKAGFKAWVVTGEAKAGLAQTRTHKVKVQLTAKDAEGADLLVHGRADRPVGPGDTSGRVQD</sequence>
<name>A0A9W6QHU3_9PSEU</name>
<keyword evidence="4" id="KW-1185">Reference proteome</keyword>
<organism evidence="3 4">
    <name type="scientific">Actinokineospora globicatena</name>
    <dbReference type="NCBI Taxonomy" id="103729"/>
    <lineage>
        <taxon>Bacteria</taxon>
        <taxon>Bacillati</taxon>
        <taxon>Actinomycetota</taxon>
        <taxon>Actinomycetes</taxon>
        <taxon>Pseudonocardiales</taxon>
        <taxon>Pseudonocardiaceae</taxon>
        <taxon>Actinokineospora</taxon>
    </lineage>
</organism>
<protein>
    <recommendedName>
        <fullName evidence="2">Trypsin-co-occurring domain-containing protein</fullName>
    </recommendedName>
</protein>
<evidence type="ECO:0000313" key="3">
    <source>
        <dbReference type="EMBL" id="GLW91351.1"/>
    </source>
</evidence>
<evidence type="ECO:0000256" key="1">
    <source>
        <dbReference type="SAM" id="MobiDB-lite"/>
    </source>
</evidence>
<accession>A0A9W6QHU3</accession>
<dbReference type="Pfam" id="PF19631">
    <property type="entry name" value="Trypco2"/>
    <property type="match status" value="1"/>
</dbReference>
<evidence type="ECO:0000259" key="2">
    <source>
        <dbReference type="Pfam" id="PF19631"/>
    </source>
</evidence>
<feature type="domain" description="Trypsin-co-occurring" evidence="2">
    <location>
        <begin position="3"/>
        <end position="79"/>
    </location>
</feature>
<feature type="region of interest" description="Disordered" evidence="1">
    <location>
        <begin position="89"/>
        <end position="109"/>
    </location>
</feature>
<evidence type="ECO:0000313" key="4">
    <source>
        <dbReference type="Proteomes" id="UP001165042"/>
    </source>
</evidence>
<gene>
    <name evidence="3" type="ORF">Aglo03_21670</name>
</gene>
<dbReference type="EMBL" id="BSSD01000002">
    <property type="protein sequence ID" value="GLW91351.1"/>
    <property type="molecule type" value="Genomic_DNA"/>
</dbReference>
<dbReference type="InterPro" id="IPR045608">
    <property type="entry name" value="Trypco2"/>
</dbReference>
<proteinExistence type="predicted"/>
<dbReference type="RefSeq" id="WP_285610023.1">
    <property type="nucleotide sequence ID" value="NZ_BSSD01000002.1"/>
</dbReference>
<comment type="caution">
    <text evidence="3">The sequence shown here is derived from an EMBL/GenBank/DDBJ whole genome shotgun (WGS) entry which is preliminary data.</text>
</comment>
<reference evidence="3" key="1">
    <citation type="submission" date="2023-02" db="EMBL/GenBank/DDBJ databases">
        <title>Actinokineospora globicatena NBRC 15670.</title>
        <authorList>
            <person name="Ichikawa N."/>
            <person name="Sato H."/>
            <person name="Tonouchi N."/>
        </authorList>
    </citation>
    <scope>NUCLEOTIDE SEQUENCE</scope>
    <source>
        <strain evidence="3">NBRC 15670</strain>
    </source>
</reference>
<dbReference type="Proteomes" id="UP001165042">
    <property type="component" value="Unassembled WGS sequence"/>
</dbReference>
<dbReference type="AlphaFoldDB" id="A0A9W6QHU3"/>